<dbReference type="SUPFAM" id="SSF81383">
    <property type="entry name" value="F-box domain"/>
    <property type="match status" value="1"/>
</dbReference>
<dbReference type="Pfam" id="PF00415">
    <property type="entry name" value="RCC1"/>
    <property type="match status" value="1"/>
</dbReference>
<feature type="repeat" description="RCC1" evidence="1">
    <location>
        <begin position="84"/>
        <end position="157"/>
    </location>
</feature>
<evidence type="ECO:0000256" key="1">
    <source>
        <dbReference type="PROSITE-ProRule" id="PRU00235"/>
    </source>
</evidence>
<gene>
    <name evidence="4" type="ORF">EJ04DRAFT_463743</name>
</gene>
<dbReference type="Gene3D" id="2.130.10.30">
    <property type="entry name" value="Regulator of chromosome condensation 1/beta-lactamase-inhibitor protein II"/>
    <property type="match status" value="2"/>
</dbReference>
<proteinExistence type="predicted"/>
<dbReference type="SUPFAM" id="SSF50985">
    <property type="entry name" value="RCC1/BLIP-II"/>
    <property type="match status" value="1"/>
</dbReference>
<dbReference type="Proteomes" id="UP000799444">
    <property type="component" value="Unassembled WGS sequence"/>
</dbReference>
<dbReference type="InterPro" id="IPR009091">
    <property type="entry name" value="RCC1/BLIP-II"/>
</dbReference>
<name>A0A9P4V4C6_9PLEO</name>
<sequence length="704" mass="78896">MAERVTSITDLPLDVLVLVFPYLDAKNFLALCSTCKAFQQNSIRLDPAYWSHATQSTFRIPNQPVVQHDGVRWQKMYRRLLTQSHVFTWGSNTYNRLGHSFERFDRPTPGRLPRQIPRRRFAPQQCSFPKEMDKTRELGVIADMQCGGWSTTLLTSKGSLHTVGVLDGQQVLHNHSTNNGPQCLSFPAGYPKSTELAHYEEPTIAIRQFSSGRSHILGLSDSGRIWSWYAVNKPALHVKFINIDLNDGASSDPSASGSLYGRVRKVVSGWSCSSAYIYGTGIVLWEQVSREPQDGETDTMLVMETVEVPQTGLQRVRGASRETDGDQYLAQEVGAVQNHIILEQFVVFVTDLGRVFCGKLGDKNKVDEILELRALRNDTETPTDVQGSFRRLAIFKNGEVIVTDQDYLEACWQARTTNPEQTDIDGLKKIPALQHNDVISVVFGDYHFLALHSTGKITSYGTEMRGCGALGLGGDGDPEGRIRGIRYQGFNHDGKLLPHAYTHGREVWFEKEKKHFMAFLSSGAKDLQEAAERVRMFVTEPNVQGEVSEWFEQEVRDWDKDASTREADDDGLGSYFALSISAAGWHSGAVVLVNEKLAEIVRSTKIIKDPEGEAKNAEGEGGEDQQGGFLDAALQRHEPPQPTPQVSGMSPVDRGEIPEEGYKYIWAERSFPRLRLSDGREMPGTVEFDEWKYGRPEFQLDIDV</sequence>
<dbReference type="InterPro" id="IPR001810">
    <property type="entry name" value="F-box_dom"/>
</dbReference>
<evidence type="ECO:0000313" key="5">
    <source>
        <dbReference type="Proteomes" id="UP000799444"/>
    </source>
</evidence>
<dbReference type="InterPro" id="IPR051553">
    <property type="entry name" value="Ran_GTPase-activating"/>
</dbReference>
<dbReference type="InterPro" id="IPR000408">
    <property type="entry name" value="Reg_chr_condens"/>
</dbReference>
<protein>
    <recommendedName>
        <fullName evidence="3">F-box domain-containing protein</fullName>
    </recommendedName>
</protein>
<dbReference type="GO" id="GO:0005737">
    <property type="term" value="C:cytoplasm"/>
    <property type="evidence" value="ECO:0007669"/>
    <property type="project" value="TreeGrafter"/>
</dbReference>
<evidence type="ECO:0000313" key="4">
    <source>
        <dbReference type="EMBL" id="KAF2736063.1"/>
    </source>
</evidence>
<reference evidence="4" key="1">
    <citation type="journal article" date="2020" name="Stud. Mycol.">
        <title>101 Dothideomycetes genomes: a test case for predicting lifestyles and emergence of pathogens.</title>
        <authorList>
            <person name="Haridas S."/>
            <person name="Albert R."/>
            <person name="Binder M."/>
            <person name="Bloem J."/>
            <person name="Labutti K."/>
            <person name="Salamov A."/>
            <person name="Andreopoulos B."/>
            <person name="Baker S."/>
            <person name="Barry K."/>
            <person name="Bills G."/>
            <person name="Bluhm B."/>
            <person name="Cannon C."/>
            <person name="Castanera R."/>
            <person name="Culley D."/>
            <person name="Daum C."/>
            <person name="Ezra D."/>
            <person name="Gonzalez J."/>
            <person name="Henrissat B."/>
            <person name="Kuo A."/>
            <person name="Liang C."/>
            <person name="Lipzen A."/>
            <person name="Lutzoni F."/>
            <person name="Magnuson J."/>
            <person name="Mondo S."/>
            <person name="Nolan M."/>
            <person name="Ohm R."/>
            <person name="Pangilinan J."/>
            <person name="Park H.-J."/>
            <person name="Ramirez L."/>
            <person name="Alfaro M."/>
            <person name="Sun H."/>
            <person name="Tritt A."/>
            <person name="Yoshinaga Y."/>
            <person name="Zwiers L.-H."/>
            <person name="Turgeon B."/>
            <person name="Goodwin S."/>
            <person name="Spatafora J."/>
            <person name="Crous P."/>
            <person name="Grigoriev I."/>
        </authorList>
    </citation>
    <scope>NUCLEOTIDE SEQUENCE</scope>
    <source>
        <strain evidence="4">CBS 125425</strain>
    </source>
</reference>
<dbReference type="PANTHER" id="PTHR45982:SF3">
    <property type="entry name" value="F-BOX PROTEIN POF9"/>
    <property type="match status" value="1"/>
</dbReference>
<dbReference type="OrthoDB" id="61110at2759"/>
<dbReference type="PROSITE" id="PS50012">
    <property type="entry name" value="RCC1_3"/>
    <property type="match status" value="1"/>
</dbReference>
<dbReference type="InterPro" id="IPR036047">
    <property type="entry name" value="F-box-like_dom_sf"/>
</dbReference>
<dbReference type="PROSITE" id="PS50181">
    <property type="entry name" value="FBOX"/>
    <property type="match status" value="1"/>
</dbReference>
<dbReference type="Pfam" id="PF12937">
    <property type="entry name" value="F-box-like"/>
    <property type="match status" value="1"/>
</dbReference>
<accession>A0A9P4V4C6</accession>
<evidence type="ECO:0000256" key="2">
    <source>
        <dbReference type="SAM" id="MobiDB-lite"/>
    </source>
</evidence>
<dbReference type="Gene3D" id="1.20.1280.50">
    <property type="match status" value="1"/>
</dbReference>
<dbReference type="EMBL" id="ML996129">
    <property type="protein sequence ID" value="KAF2736063.1"/>
    <property type="molecule type" value="Genomic_DNA"/>
</dbReference>
<dbReference type="CDD" id="cd09917">
    <property type="entry name" value="F-box_SF"/>
    <property type="match status" value="1"/>
</dbReference>
<comment type="caution">
    <text evidence="4">The sequence shown here is derived from an EMBL/GenBank/DDBJ whole genome shotgun (WGS) entry which is preliminary data.</text>
</comment>
<dbReference type="PANTHER" id="PTHR45982">
    <property type="entry name" value="REGULATOR OF CHROMOSOME CONDENSATION"/>
    <property type="match status" value="1"/>
</dbReference>
<dbReference type="GO" id="GO:0005085">
    <property type="term" value="F:guanyl-nucleotide exchange factor activity"/>
    <property type="evidence" value="ECO:0007669"/>
    <property type="project" value="TreeGrafter"/>
</dbReference>
<feature type="domain" description="F-box" evidence="3">
    <location>
        <begin position="5"/>
        <end position="53"/>
    </location>
</feature>
<keyword evidence="5" id="KW-1185">Reference proteome</keyword>
<evidence type="ECO:0000259" key="3">
    <source>
        <dbReference type="PROSITE" id="PS50181"/>
    </source>
</evidence>
<organism evidence="4 5">
    <name type="scientific">Polyplosphaeria fusca</name>
    <dbReference type="NCBI Taxonomy" id="682080"/>
    <lineage>
        <taxon>Eukaryota</taxon>
        <taxon>Fungi</taxon>
        <taxon>Dikarya</taxon>
        <taxon>Ascomycota</taxon>
        <taxon>Pezizomycotina</taxon>
        <taxon>Dothideomycetes</taxon>
        <taxon>Pleosporomycetidae</taxon>
        <taxon>Pleosporales</taxon>
        <taxon>Tetraplosphaeriaceae</taxon>
        <taxon>Polyplosphaeria</taxon>
    </lineage>
</organism>
<feature type="region of interest" description="Disordered" evidence="2">
    <location>
        <begin position="635"/>
        <end position="655"/>
    </location>
</feature>
<dbReference type="AlphaFoldDB" id="A0A9P4V4C6"/>